<name>A0A0F9BA98_9ZZZZ</name>
<reference evidence="2" key="1">
    <citation type="journal article" date="2015" name="Nature">
        <title>Complex archaea that bridge the gap between prokaryotes and eukaryotes.</title>
        <authorList>
            <person name="Spang A."/>
            <person name="Saw J.H."/>
            <person name="Jorgensen S.L."/>
            <person name="Zaremba-Niedzwiedzka K."/>
            <person name="Martijn J."/>
            <person name="Lind A.E."/>
            <person name="van Eijk R."/>
            <person name="Schleper C."/>
            <person name="Guy L."/>
            <person name="Ettema T.J."/>
        </authorList>
    </citation>
    <scope>NUCLEOTIDE SEQUENCE</scope>
</reference>
<evidence type="ECO:0000259" key="1">
    <source>
        <dbReference type="Pfam" id="PF01510"/>
    </source>
</evidence>
<dbReference type="InterPro" id="IPR036505">
    <property type="entry name" value="Amidase/PGRP_sf"/>
</dbReference>
<dbReference type="GO" id="GO:0008745">
    <property type="term" value="F:N-acetylmuramoyl-L-alanine amidase activity"/>
    <property type="evidence" value="ECO:0007669"/>
    <property type="project" value="InterPro"/>
</dbReference>
<comment type="caution">
    <text evidence="2">The sequence shown here is derived from an EMBL/GenBank/DDBJ whole genome shotgun (WGS) entry which is preliminary data.</text>
</comment>
<dbReference type="EMBL" id="LAZR01038806">
    <property type="protein sequence ID" value="KKL18605.1"/>
    <property type="molecule type" value="Genomic_DNA"/>
</dbReference>
<organism evidence="2">
    <name type="scientific">marine sediment metagenome</name>
    <dbReference type="NCBI Taxonomy" id="412755"/>
    <lineage>
        <taxon>unclassified sequences</taxon>
        <taxon>metagenomes</taxon>
        <taxon>ecological metagenomes</taxon>
    </lineage>
</organism>
<evidence type="ECO:0000313" key="2">
    <source>
        <dbReference type="EMBL" id="KKL18605.1"/>
    </source>
</evidence>
<dbReference type="AlphaFoldDB" id="A0A0F9BA98"/>
<dbReference type="Pfam" id="PF01510">
    <property type="entry name" value="Amidase_2"/>
    <property type="match status" value="1"/>
</dbReference>
<proteinExistence type="predicted"/>
<dbReference type="Gene3D" id="3.40.80.10">
    <property type="entry name" value="Peptidoglycan recognition protein-like"/>
    <property type="match status" value="1"/>
</dbReference>
<accession>A0A0F9BA98</accession>
<dbReference type="SUPFAM" id="SSF55846">
    <property type="entry name" value="N-acetylmuramoyl-L-alanine amidase-like"/>
    <property type="match status" value="1"/>
</dbReference>
<dbReference type="InterPro" id="IPR002502">
    <property type="entry name" value="Amidase_domain"/>
</dbReference>
<gene>
    <name evidence="2" type="ORF">LCGC14_2473880</name>
</gene>
<dbReference type="GO" id="GO:0009253">
    <property type="term" value="P:peptidoglycan catabolic process"/>
    <property type="evidence" value="ECO:0007669"/>
    <property type="project" value="InterPro"/>
</dbReference>
<protein>
    <recommendedName>
        <fullName evidence="1">N-acetylmuramoyl-L-alanine amidase domain-containing protein</fullName>
    </recommendedName>
</protein>
<sequence>MVILNKIVWKPLQNNQYIREAVPKKTIYIHHTAGSASPFGVLKWWNETDARVGVAFVIGGKPTRASHRWKDGELIQAFSSKYWAWHLGLKKSNMPPGSESSKVLNAQAIGVELCNWGYLEKRNGRFYTYVNSVVPSNEVITIDPSYRGHRYWHRYTDAQIDTLQELIEYLSQTYDIPLCYKGDQMFELDMRAFESEPGIWTHTSVRAGGSKGKTDCYPAPNLIDMLKRVGGTHD</sequence>
<feature type="domain" description="N-acetylmuramoyl-L-alanine amidase" evidence="1">
    <location>
        <begin position="25"/>
        <end position="203"/>
    </location>
</feature>